<evidence type="ECO:0000256" key="1">
    <source>
        <dbReference type="SAM" id="Phobius"/>
    </source>
</evidence>
<keyword evidence="1" id="KW-0472">Membrane</keyword>
<evidence type="ECO:0000313" key="2">
    <source>
        <dbReference type="EMBL" id="AFK05235.1"/>
    </source>
</evidence>
<keyword evidence="1" id="KW-1133">Transmembrane helix</keyword>
<organism evidence="2 3">
    <name type="scientific">Emticicia oligotrophica (strain DSM 17448 / CIP 109782 / MTCC 6937 / GPTSA100-15)</name>
    <dbReference type="NCBI Taxonomy" id="929562"/>
    <lineage>
        <taxon>Bacteria</taxon>
        <taxon>Pseudomonadati</taxon>
        <taxon>Bacteroidota</taxon>
        <taxon>Cytophagia</taxon>
        <taxon>Cytophagales</taxon>
        <taxon>Leadbetterellaceae</taxon>
        <taxon>Emticicia</taxon>
    </lineage>
</organism>
<dbReference type="Proteomes" id="UP000002875">
    <property type="component" value="Chromosome"/>
</dbReference>
<feature type="transmembrane region" description="Helical" evidence="1">
    <location>
        <begin position="21"/>
        <end position="39"/>
    </location>
</feature>
<proteinExistence type="predicted"/>
<dbReference type="EMBL" id="CP002961">
    <property type="protein sequence ID" value="AFK05235.1"/>
    <property type="molecule type" value="Genomic_DNA"/>
</dbReference>
<reference evidence="2 3" key="1">
    <citation type="submission" date="2011-07" db="EMBL/GenBank/DDBJ databases">
        <title>The complete genome of chromosome of Emticicia oligotrophica DSM 17448.</title>
        <authorList>
            <consortium name="US DOE Joint Genome Institute (JGI-PGF)"/>
            <person name="Lucas S."/>
            <person name="Han J."/>
            <person name="Lapidus A."/>
            <person name="Bruce D."/>
            <person name="Goodwin L."/>
            <person name="Pitluck S."/>
            <person name="Peters L."/>
            <person name="Kyrpides N."/>
            <person name="Mavromatis K."/>
            <person name="Ivanova N."/>
            <person name="Ovchinnikova G."/>
            <person name="Teshima H."/>
            <person name="Detter J.C."/>
            <person name="Tapia R."/>
            <person name="Han C."/>
            <person name="Land M."/>
            <person name="Hauser L."/>
            <person name="Markowitz V."/>
            <person name="Cheng J.-F."/>
            <person name="Hugenholtz P."/>
            <person name="Woyke T."/>
            <person name="Wu D."/>
            <person name="Tindall B."/>
            <person name="Pomrenke H."/>
            <person name="Brambilla E."/>
            <person name="Klenk H.-P."/>
            <person name="Eisen J.A."/>
        </authorList>
    </citation>
    <scope>NUCLEOTIDE SEQUENCE [LARGE SCALE GENOMIC DNA]</scope>
    <source>
        <strain evidence="2 3">DSM 17448</strain>
    </source>
</reference>
<keyword evidence="3" id="KW-1185">Reference proteome</keyword>
<sequence>MWFNKRFYYSIFDLMLSKFTIKICLFLSPLLVLFVGYLITDPFKIVRTYDAYPDNFAKSLNRDRISTQIFLNNHQKYHYKSFIFGSSRSSVFYAKEWGKHINDSTPYHFDASCETISGVAYKMKFIEEKGNKLDNVLFVFDRSLFNYEQDTLGSVFVQDYRVSGLDWWKYQMVFINTYFSKGFFLAFYDNLITGNYKDYMKQFLEFRKINYTPVVNDFIFTSYIEQIKKDSVAYYNQPNFFYQRSSEKNLPPPAIKKYQLKFLDMIRKSLLKNHTKFKIILGPTYDQAYFNNEDLAILQQYFGKENIYDFSGINEYTNNVANYYEIYHYKPSVANDIMRRIYATK</sequence>
<protein>
    <submittedName>
        <fullName evidence="2">Uncharacterized protein</fullName>
    </submittedName>
</protein>
<gene>
    <name evidence="2" type="ordered locus">Emtol_4110</name>
</gene>
<evidence type="ECO:0000313" key="3">
    <source>
        <dbReference type="Proteomes" id="UP000002875"/>
    </source>
</evidence>
<accession>A0ABN4ARN9</accession>
<name>A0ABN4ARN9_EMTOG</name>
<keyword evidence="1" id="KW-0812">Transmembrane</keyword>